<evidence type="ECO:0000313" key="3">
    <source>
        <dbReference type="Proteomes" id="UP000769156"/>
    </source>
</evidence>
<feature type="transmembrane region" description="Helical" evidence="1">
    <location>
        <begin position="112"/>
        <end position="139"/>
    </location>
</feature>
<protein>
    <submittedName>
        <fullName evidence="2">Stage II sporulation protein M</fullName>
    </submittedName>
</protein>
<feature type="transmembrane region" description="Helical" evidence="1">
    <location>
        <begin position="84"/>
        <end position="106"/>
    </location>
</feature>
<feature type="transmembrane region" description="Helical" evidence="1">
    <location>
        <begin position="57"/>
        <end position="75"/>
    </location>
</feature>
<keyword evidence="1" id="KW-1133">Transmembrane helix</keyword>
<reference evidence="2" key="1">
    <citation type="journal article" date="2021" name="PeerJ">
        <title>Extensive microbial diversity within the chicken gut microbiome revealed by metagenomics and culture.</title>
        <authorList>
            <person name="Gilroy R."/>
            <person name="Ravi A."/>
            <person name="Getino M."/>
            <person name="Pursley I."/>
            <person name="Horton D.L."/>
            <person name="Alikhan N.F."/>
            <person name="Baker D."/>
            <person name="Gharbi K."/>
            <person name="Hall N."/>
            <person name="Watson M."/>
            <person name="Adriaenssens E.M."/>
            <person name="Foster-Nyarko E."/>
            <person name="Jarju S."/>
            <person name="Secka A."/>
            <person name="Antonio M."/>
            <person name="Oren A."/>
            <person name="Chaudhuri R.R."/>
            <person name="La Ragione R."/>
            <person name="Hildebrand F."/>
            <person name="Pallen M.J."/>
        </authorList>
    </citation>
    <scope>NUCLEOTIDE SEQUENCE</scope>
    <source>
        <strain evidence="2">ChiSjej5B23-16112</strain>
    </source>
</reference>
<evidence type="ECO:0000313" key="2">
    <source>
        <dbReference type="EMBL" id="HJF95111.1"/>
    </source>
</evidence>
<gene>
    <name evidence="2" type="ORF">K8V82_10050</name>
</gene>
<organism evidence="2 3">
    <name type="scientific">Lachnoclostridium phocaeense</name>
    <dbReference type="NCBI Taxonomy" id="1871021"/>
    <lineage>
        <taxon>Bacteria</taxon>
        <taxon>Bacillati</taxon>
        <taxon>Bacillota</taxon>
        <taxon>Clostridia</taxon>
        <taxon>Lachnospirales</taxon>
        <taxon>Lachnospiraceae</taxon>
    </lineage>
</organism>
<feature type="transmembrane region" description="Helical" evidence="1">
    <location>
        <begin position="151"/>
        <end position="177"/>
    </location>
</feature>
<dbReference type="AlphaFoldDB" id="A0A921LEL8"/>
<keyword evidence="1" id="KW-0812">Transmembrane</keyword>
<evidence type="ECO:0000256" key="1">
    <source>
        <dbReference type="SAM" id="Phobius"/>
    </source>
</evidence>
<dbReference type="EMBL" id="DYVY01000167">
    <property type="protein sequence ID" value="HJF95111.1"/>
    <property type="molecule type" value="Genomic_DNA"/>
</dbReference>
<comment type="caution">
    <text evidence="2">The sequence shown here is derived from an EMBL/GenBank/DDBJ whole genome shotgun (WGS) entry which is preliminary data.</text>
</comment>
<proteinExistence type="predicted"/>
<reference evidence="2" key="2">
    <citation type="submission" date="2021-09" db="EMBL/GenBank/DDBJ databases">
        <authorList>
            <person name="Gilroy R."/>
        </authorList>
    </citation>
    <scope>NUCLEOTIDE SEQUENCE</scope>
    <source>
        <strain evidence="2">ChiSjej5B23-16112</strain>
    </source>
</reference>
<keyword evidence="1" id="KW-0472">Membrane</keyword>
<accession>A0A921LEL8</accession>
<dbReference type="Proteomes" id="UP000769156">
    <property type="component" value="Unassembled WGS sequence"/>
</dbReference>
<name>A0A921LEL8_9FIRM</name>
<sequence length="180" mass="20033">MGMRGHGRIFLFLCLAGFVTGILYANMGARDYILATGIFSDYFLEQYAQAEIQTQDYFWYILSVRTGLLAVIALLGQMKRIRRWIVSAALVWTGFLGGLFFTAAVIKLGPMGIVFCLAAILPQALFYIAGYGIVLWYFYSYPGSAWNSAKTIGTILTIGVGIISESYLTPIFLKIFLKTI</sequence>